<dbReference type="Gene3D" id="3.20.20.30">
    <property type="entry name" value="Luciferase-like domain"/>
    <property type="match status" value="1"/>
</dbReference>
<accession>A0A512NBB2</accession>
<dbReference type="GO" id="GO:0016705">
    <property type="term" value="F:oxidoreductase activity, acting on paired donors, with incorporation or reduction of molecular oxygen"/>
    <property type="evidence" value="ECO:0007669"/>
    <property type="project" value="InterPro"/>
</dbReference>
<dbReference type="InterPro" id="IPR011251">
    <property type="entry name" value="Luciferase-like_dom"/>
</dbReference>
<dbReference type="PANTHER" id="PTHR30011">
    <property type="entry name" value="ALKANESULFONATE MONOOXYGENASE-RELATED"/>
    <property type="match status" value="1"/>
</dbReference>
<dbReference type="EMBL" id="BKAJ01000058">
    <property type="protein sequence ID" value="GEP56232.1"/>
    <property type="molecule type" value="Genomic_DNA"/>
</dbReference>
<dbReference type="SUPFAM" id="SSF51679">
    <property type="entry name" value="Bacterial luciferase-like"/>
    <property type="match status" value="1"/>
</dbReference>
<keyword evidence="4 8" id="KW-0503">Monooxygenase</keyword>
<dbReference type="RefSeq" id="WP_147150302.1">
    <property type="nucleotide sequence ID" value="NZ_BKAJ01000058.1"/>
</dbReference>
<evidence type="ECO:0000256" key="1">
    <source>
        <dbReference type="ARBA" id="ARBA00022630"/>
    </source>
</evidence>
<reference evidence="8 9" key="1">
    <citation type="submission" date="2019-07" db="EMBL/GenBank/DDBJ databases">
        <title>Whole genome shotgun sequence of Reyranella soli NBRC 108950.</title>
        <authorList>
            <person name="Hosoyama A."/>
            <person name="Uohara A."/>
            <person name="Ohji S."/>
            <person name="Ichikawa N."/>
        </authorList>
    </citation>
    <scope>NUCLEOTIDE SEQUENCE [LARGE SCALE GENOMIC DNA]</scope>
    <source>
        <strain evidence="8 9">NBRC 108950</strain>
    </source>
</reference>
<dbReference type="Pfam" id="PF00296">
    <property type="entry name" value="Bac_luciferase"/>
    <property type="match status" value="1"/>
</dbReference>
<keyword evidence="1 6" id="KW-0285">Flavoprotein</keyword>
<feature type="binding site" evidence="6">
    <location>
        <position position="220"/>
    </location>
    <ligand>
        <name>FMN</name>
        <dbReference type="ChEBI" id="CHEBI:58210"/>
    </ligand>
</feature>
<keyword evidence="3" id="KW-0560">Oxidoreductase</keyword>
<organism evidence="8 9">
    <name type="scientific">Reyranella soli</name>
    <dbReference type="NCBI Taxonomy" id="1230389"/>
    <lineage>
        <taxon>Bacteria</taxon>
        <taxon>Pseudomonadati</taxon>
        <taxon>Pseudomonadota</taxon>
        <taxon>Alphaproteobacteria</taxon>
        <taxon>Hyphomicrobiales</taxon>
        <taxon>Reyranellaceae</taxon>
        <taxon>Reyranella</taxon>
    </lineage>
</organism>
<keyword evidence="9" id="KW-1185">Reference proteome</keyword>
<dbReference type="AlphaFoldDB" id="A0A512NBB2"/>
<dbReference type="PANTHER" id="PTHR30011:SF16">
    <property type="entry name" value="C2H2 FINGER DOMAIN TRANSCRIPTION FACTOR (EUROFUNG)-RELATED"/>
    <property type="match status" value="1"/>
</dbReference>
<evidence type="ECO:0000259" key="7">
    <source>
        <dbReference type="Pfam" id="PF00296"/>
    </source>
</evidence>
<comment type="caution">
    <text evidence="8">The sequence shown here is derived from an EMBL/GenBank/DDBJ whole genome shotgun (WGS) entry which is preliminary data.</text>
</comment>
<protein>
    <submittedName>
        <fullName evidence="8">Monooxygenase</fullName>
    </submittedName>
</protein>
<evidence type="ECO:0000256" key="3">
    <source>
        <dbReference type="ARBA" id="ARBA00023002"/>
    </source>
</evidence>
<keyword evidence="2 6" id="KW-0288">FMN</keyword>
<evidence type="ECO:0000256" key="6">
    <source>
        <dbReference type="PIRSR" id="PIRSR000337-1"/>
    </source>
</evidence>
<dbReference type="InterPro" id="IPR036661">
    <property type="entry name" value="Luciferase-like_sf"/>
</dbReference>
<dbReference type="InterPro" id="IPR051260">
    <property type="entry name" value="Diverse_substr_monoxygenases"/>
</dbReference>
<dbReference type="Proteomes" id="UP000321058">
    <property type="component" value="Unassembled WGS sequence"/>
</dbReference>
<dbReference type="GO" id="GO:0004497">
    <property type="term" value="F:monooxygenase activity"/>
    <property type="evidence" value="ECO:0007669"/>
    <property type="project" value="UniProtKB-KW"/>
</dbReference>
<gene>
    <name evidence="8" type="ORF">RSO01_33980</name>
</gene>
<comment type="similarity">
    <text evidence="5">Belongs to the NtaA/SnaA/DszA monooxygenase family.</text>
</comment>
<feature type="binding site" evidence="6">
    <location>
        <position position="95"/>
    </location>
    <ligand>
        <name>FMN</name>
        <dbReference type="ChEBI" id="CHEBI:58210"/>
    </ligand>
</feature>
<dbReference type="PIRSF" id="PIRSF000337">
    <property type="entry name" value="NTA_MOA"/>
    <property type="match status" value="1"/>
</dbReference>
<name>A0A512NBB2_9HYPH</name>
<dbReference type="OrthoDB" id="6752030at2"/>
<evidence type="ECO:0000313" key="8">
    <source>
        <dbReference type="EMBL" id="GEP56232.1"/>
    </source>
</evidence>
<evidence type="ECO:0000256" key="2">
    <source>
        <dbReference type="ARBA" id="ARBA00022643"/>
    </source>
</evidence>
<feature type="binding site" evidence="6">
    <location>
        <position position="52"/>
    </location>
    <ligand>
        <name>FMN</name>
        <dbReference type="ChEBI" id="CHEBI:58210"/>
    </ligand>
</feature>
<evidence type="ECO:0000256" key="5">
    <source>
        <dbReference type="ARBA" id="ARBA00033748"/>
    </source>
</evidence>
<dbReference type="CDD" id="cd01095">
    <property type="entry name" value="Nitrilotriacetate_monoxgenase"/>
    <property type="match status" value="1"/>
</dbReference>
<proteinExistence type="inferred from homology"/>
<feature type="binding site" evidence="6">
    <location>
        <position position="149"/>
    </location>
    <ligand>
        <name>FMN</name>
        <dbReference type="ChEBI" id="CHEBI:58210"/>
    </ligand>
</feature>
<sequence length="446" mass="49277">MRLGAFVHETGQHVAAWRHPQAHMQSGTSFAEMVETAEIAERGKFDLLFLADTAAVNLKGSADSRGRMGKVVKFEPMTILSALAAVTKNLGLVATSTTTFNEPYTLARQFASLDQISGGRSGWNLVTSNNEQDALNYSREEHLSHGDRYDRAIEFADVVNGLWDSWDEDAFIRDKDSGRFFDPAKMHVLNHKGTHFQVRGPLNVACSPQGRPVLVQAGASGTGRDVAARLAELVFTAATTFEQAKEFYDDVRQRIPRFGRSQDQVKVMPGFYPVVAATASEAQEKYDYLQSLIQKPVGISILEHTIGVHGLDKIPLDGPVPEMADTNGPLSRQRLLLEQARRDKLTFWELCLANAGPRGHALSIGTPSQVADEMEHWFKDGAADGFNVMPAWLPGSLRDFVDMVIPELQRRGLFRTEYEATTLRGNLGLPKPINRHHLARLGSAAQ</sequence>
<evidence type="ECO:0000313" key="9">
    <source>
        <dbReference type="Proteomes" id="UP000321058"/>
    </source>
</evidence>
<feature type="domain" description="Luciferase-like" evidence="7">
    <location>
        <begin position="15"/>
        <end position="382"/>
    </location>
</feature>
<feature type="binding site" evidence="6">
    <location>
        <position position="145"/>
    </location>
    <ligand>
        <name>FMN</name>
        <dbReference type="ChEBI" id="CHEBI:58210"/>
    </ligand>
</feature>
<dbReference type="InterPro" id="IPR016215">
    <property type="entry name" value="NTA_MOA"/>
</dbReference>
<evidence type="ECO:0000256" key="4">
    <source>
        <dbReference type="ARBA" id="ARBA00023033"/>
    </source>
</evidence>
<dbReference type="NCBIfam" id="TIGR03860">
    <property type="entry name" value="FMN_nitrolo"/>
    <property type="match status" value="1"/>
</dbReference>